<evidence type="ECO:0000313" key="2">
    <source>
        <dbReference type="Proteomes" id="UP001055879"/>
    </source>
</evidence>
<organism evidence="1 2">
    <name type="scientific">Arctium lappa</name>
    <name type="common">Greater burdock</name>
    <name type="synonym">Lappa major</name>
    <dbReference type="NCBI Taxonomy" id="4217"/>
    <lineage>
        <taxon>Eukaryota</taxon>
        <taxon>Viridiplantae</taxon>
        <taxon>Streptophyta</taxon>
        <taxon>Embryophyta</taxon>
        <taxon>Tracheophyta</taxon>
        <taxon>Spermatophyta</taxon>
        <taxon>Magnoliopsida</taxon>
        <taxon>eudicotyledons</taxon>
        <taxon>Gunneridae</taxon>
        <taxon>Pentapetalae</taxon>
        <taxon>asterids</taxon>
        <taxon>campanulids</taxon>
        <taxon>Asterales</taxon>
        <taxon>Asteraceae</taxon>
        <taxon>Carduoideae</taxon>
        <taxon>Cardueae</taxon>
        <taxon>Arctiinae</taxon>
        <taxon>Arctium</taxon>
    </lineage>
</organism>
<gene>
    <name evidence="1" type="ORF">L6452_36930</name>
</gene>
<comment type="caution">
    <text evidence="1">The sequence shown here is derived from an EMBL/GenBank/DDBJ whole genome shotgun (WGS) entry which is preliminary data.</text>
</comment>
<accession>A0ACB8Y1H1</accession>
<sequence length="91" mass="10579">MSHKRLMFLRWVSHRRQHKSPRVCQVAPAAWKSDFSSNLAVVTRYTALLVAFRVLPNMYYNQEFICLISQGFSLLTANNRVTTFENISGTR</sequence>
<dbReference type="Proteomes" id="UP001055879">
    <property type="component" value="Linkage Group LG14"/>
</dbReference>
<proteinExistence type="predicted"/>
<evidence type="ECO:0000313" key="1">
    <source>
        <dbReference type="EMBL" id="KAI3677664.1"/>
    </source>
</evidence>
<protein>
    <submittedName>
        <fullName evidence="1">Uncharacterized protein</fullName>
    </submittedName>
</protein>
<name>A0ACB8Y1H1_ARCLA</name>
<reference evidence="1 2" key="2">
    <citation type="journal article" date="2022" name="Mol. Ecol. Resour.">
        <title>The genomes of chicory, endive, great burdock and yacon provide insights into Asteraceae paleo-polyploidization history and plant inulin production.</title>
        <authorList>
            <person name="Fan W."/>
            <person name="Wang S."/>
            <person name="Wang H."/>
            <person name="Wang A."/>
            <person name="Jiang F."/>
            <person name="Liu H."/>
            <person name="Zhao H."/>
            <person name="Xu D."/>
            <person name="Zhang Y."/>
        </authorList>
    </citation>
    <scope>NUCLEOTIDE SEQUENCE [LARGE SCALE GENOMIC DNA]</scope>
    <source>
        <strain evidence="2">cv. Niubang</strain>
    </source>
</reference>
<dbReference type="EMBL" id="CM042060">
    <property type="protein sequence ID" value="KAI3677664.1"/>
    <property type="molecule type" value="Genomic_DNA"/>
</dbReference>
<keyword evidence="2" id="KW-1185">Reference proteome</keyword>
<reference evidence="2" key="1">
    <citation type="journal article" date="2022" name="Mol. Ecol. Resour.">
        <title>The genomes of chicory, endive, great burdock and yacon provide insights into Asteraceae palaeo-polyploidization history and plant inulin production.</title>
        <authorList>
            <person name="Fan W."/>
            <person name="Wang S."/>
            <person name="Wang H."/>
            <person name="Wang A."/>
            <person name="Jiang F."/>
            <person name="Liu H."/>
            <person name="Zhao H."/>
            <person name="Xu D."/>
            <person name="Zhang Y."/>
        </authorList>
    </citation>
    <scope>NUCLEOTIDE SEQUENCE [LARGE SCALE GENOMIC DNA]</scope>
    <source>
        <strain evidence="2">cv. Niubang</strain>
    </source>
</reference>